<dbReference type="EC" id="3.2.1.41" evidence="7"/>
<dbReference type="SUPFAM" id="SSF49373">
    <property type="entry name" value="Invasin/intimin cell-adhesion fragments"/>
    <property type="match status" value="2"/>
</dbReference>
<sequence>MQKRLRKTWSLLLIIILAISLFTSVAPVHTYSSEASLSDASTNSSIIIDGHKDPAWENVPVLGASANAGFEGFQIGNLRITNDESYLYYWVDAVNVPNWGDNGQYIDIALQVNDADSGVSGNPWGSQFNYSNMDKKPQFHIVQRVKNDNEVNGAALYSSSDFNNPLLATWGNVQDAQFAVDRTQGFEGKIPLEILGLHGGDSIKAHVALSGNNSGEHGAFDAIPEDSANQLSASWNESGSNVDMQGSYCSPYVITDPSTQLRATSFSPAIGSTNVPVSTSDITISFNEPIALTGLEAPSVTDAVYDISADHSNLTFHLKEPLASNHTYHVTIPANSITGSTFGSLPNTINFEFTTELDVANLFSYTIHYYRYDGKQNDWDLWVYPDGGEGKKIDFTSTDADGFAVTQINEPFQAINVIARPGSWASQEDTRKVTVPEGQKKVEVWMVQGNNNVFYNLADADISAKIQSAMMDSLNMILLTTTQSVQPSDLPDFHLKDETTGEDVPVTAAAKSATSVKLTISNPSQINVRHIYTVNHPKFKGTNVTVRGALDDPQFYYGGDDLGLTYTTSASTFKVWAPTAQKVSVALYDNVGTYNEQGLVTDNTGGQETEMNRSDNGVWSLTLNGDLAGKYYMYKVEFADNAVNYAVDPYAKAVSANGQRTAILSLHDTDPANWSNDRKPPMINDTDAIVYELHVRDFSISPSSGVSNKNKGKFTAFAETGLKDSDGNSLGIDHLAELGVTHVHLLPSFDFNTINELKVNDPNSADPKFNWGYDPKNYNVPEGSYSTDPTNPAKRITEFKEMVQALHAKGIRVIMDVVYNHTFSIEGGPFNPIVPGYFYRSDDAGTFTNGSGVGNEIASERPMVRKYIEDSVKYWAKEYDVDGFRFDLMGLIDTTTMKQITDELKQQVDPSLLIYGEPWTGGSSPLQEQTLKGSQKGSGFAVFNDNLRGAIKGDSDGAGKGFATGESGKEADIIKGVKGAIDDFTSSPAETINYVTAHDNLNLWDKVVTTQGLADKYGFLKIKDGQLIGGGSVEDAVHAADPYKDVDPSSVFTNETVRRSLLANGIVLTSQGIPFIQAGDELLRTKYGDSNSYKSPDAVNQINWDNKKLFKDVTAYYEGLIKLRKEHPAFRLTTADDINKNLQVIHSSDNIVAFKLGEFAGGDSWKNIVVIYNGNSTDKQVSLPTSSSTWHVVVSDHEAGTNVLDDITSNQVTVPRLSMMVLYDNENQYVPVLSKLDIQSPYKAIEPGVSFALKVTASDQFGRAMTGEDVVWSSSNENVATVGASGRVTGIAKGETKITAKSGSVTNTLTLYVDNLKPGDIQITGETLLYTTMNTQLKATVKDQYGQILKNAAVTWSSSDRSIAEVSSSGWVEAISPGTVKISASSGSAKAEITIEVKKYVERTVQIEYDRPDQNYTGWNLWVWGTGVQDDQILFDKFIDGKAIANVKVAPGVTRIGFIVRLNNWDAKDVDADRYIELGKNDEFVKVIVTSGKAEFYKLPSIGKPVLQNGNATFYYRDDELFRNNDMSKMDKVRLKFDGHVYDMMRDDKNQYFAYTVTGLTEGTHSYSYLVTISGSEQEVLDPYNTVNGKSELIYTLPNVNVIAKFENSTIKIGQHSVLGVQISGDPVHIQEIYADLSAVGGPQRFVIDPELMAQTITVKDTTTAGSKSIPVIAIDEFGNAHRTTAALTVQTKTYTNSLDFDWDEARIYFMLTDRFYDGDPSNDDPSGEHQDKSLPETYHGGDFQGIIDKLDYLQDLGINTIWITPIVDNIDYNVGKDQPWQNQYAYHGYWAKNFEAIDEHLGDLKTFQDLINKAHDHSIKIMVDVVLNHAGYGMKESDVNAAGATNYPTAEDKSVFSGMLRETPGQGDLEGEVAGLPDFKTEDPAVRNQLIAWQAGWLERAKTSRGDTIDYFRVDTAKHVDATTWKAFKNALTRLNPDFNLIGESFGDNADNGLGLLRSGEMDSLLDFDFNDKARDFVNGQLDQVESYLEIRNDKIDNTATVGQFLSSHDEDGFLSEFVNGDEGKLKVAAALQISIKGQPVIYYGEELGRSGKNADFAKGVFSDNRSDMPWNQLSPEAALHDHYEKLLNIRAKYSKVFSKGSHVKIAGGNDEQYLFYKREYDGQSVYVGLNISRTQQSVNLQLGLKAGTVVTDEYSGLNYTVDSAGNVTVKVPGMDDGGTIILTVAKQGGDTGGGNGNGNNTGSQGGSIPIVKPADADTVIISQPMVAQGKVQVTLPAGKTRVLLPAAASAFNSDNSLVIQKTDMEVNIPASIIKQLKELVPAAKLTSAQLSVQLIPLSSADTERSMNKSSVQQHASVHAASGIYQIIVSIVTDDGKMTTLKQFNSPVALTFHINSRANQDITWVYSISAGGTLRYAKSTKTDDSITASINEPGSYAVLEYDKKFSDVPDSYWASSVIRTLAAQQIIQGSTDTQFSPQRNVTRSEFISILIRALHLHSSGHTTTFTDVPSGAWYEDAVAAATESGLITGRSRHSFAPNSTITREEMAVILVRAYELIQQKSADTAKQAPIFDDVNSISIWAKDKVNKAASLGLLHGRGNNLYSPQTPLTRAESAQVIANLLNELLVTQKPQ</sequence>
<evidence type="ECO:0000256" key="3">
    <source>
        <dbReference type="ARBA" id="ARBA00022801"/>
    </source>
</evidence>
<proteinExistence type="inferred from homology"/>
<organism evidence="11 12">
    <name type="scientific">Paenibacillus sediminis</name>
    <dbReference type="NCBI Taxonomy" id="664909"/>
    <lineage>
        <taxon>Bacteria</taxon>
        <taxon>Bacillati</taxon>
        <taxon>Bacillota</taxon>
        <taxon>Bacilli</taxon>
        <taxon>Bacillales</taxon>
        <taxon>Paenibacillaceae</taxon>
        <taxon>Paenibacillus</taxon>
    </lineage>
</organism>
<dbReference type="InterPro" id="IPR032812">
    <property type="entry name" value="SbsA_Ig"/>
</dbReference>
<evidence type="ECO:0000256" key="5">
    <source>
        <dbReference type="ARBA" id="ARBA00023295"/>
    </source>
</evidence>
<dbReference type="Proteomes" id="UP001519273">
    <property type="component" value="Unassembled WGS sequence"/>
</dbReference>
<dbReference type="CDD" id="cd11341">
    <property type="entry name" value="AmyAc_Pullulanase_LD-like"/>
    <property type="match status" value="1"/>
</dbReference>
<name>A0ABS4H2K3_9BACL</name>
<dbReference type="InterPro" id="IPR003343">
    <property type="entry name" value="Big_2"/>
</dbReference>
<evidence type="ECO:0000313" key="12">
    <source>
        <dbReference type="Proteomes" id="UP001519273"/>
    </source>
</evidence>
<dbReference type="InterPro" id="IPR017853">
    <property type="entry name" value="GH"/>
</dbReference>
<evidence type="ECO:0000256" key="7">
    <source>
        <dbReference type="ARBA" id="ARBA00024062"/>
    </source>
</evidence>
<dbReference type="InterPro" id="IPR011840">
    <property type="entry name" value="PulA_typeI"/>
</dbReference>
<dbReference type="GO" id="GO:0051060">
    <property type="term" value="F:pullulanase activity"/>
    <property type="evidence" value="ECO:0007669"/>
    <property type="project" value="UniProtKB-EC"/>
</dbReference>
<comment type="catalytic activity">
    <reaction evidence="6">
        <text>Hydrolysis of (1-&gt;6)-alpha-D-glucosidic linkages in pullulan, amylopectin and glycogen, and in the alpha- and beta-limit dextrins of amylopectin and glycogen.</text>
        <dbReference type="EC" id="3.2.1.41"/>
    </reaction>
</comment>
<keyword evidence="2" id="KW-0732">Signal</keyword>
<dbReference type="Gene3D" id="2.60.40.1080">
    <property type="match status" value="2"/>
</dbReference>
<accession>A0ABS4H2K3</accession>
<dbReference type="Pfam" id="PF00395">
    <property type="entry name" value="SLH"/>
    <property type="match status" value="3"/>
</dbReference>
<dbReference type="CDD" id="cd10315">
    <property type="entry name" value="CBM41_pullulanase"/>
    <property type="match status" value="2"/>
</dbReference>
<dbReference type="Pfam" id="PF02368">
    <property type="entry name" value="Big_2"/>
    <property type="match status" value="2"/>
</dbReference>
<dbReference type="SUPFAM" id="SSF51011">
    <property type="entry name" value="Glycosyl hydrolase domain"/>
    <property type="match status" value="1"/>
</dbReference>
<feature type="domain" description="SLH" evidence="10">
    <location>
        <begin position="2529"/>
        <end position="2592"/>
    </location>
</feature>
<dbReference type="InterPro" id="IPR013780">
    <property type="entry name" value="Glyco_hydro_b"/>
</dbReference>
<dbReference type="Pfam" id="PF13205">
    <property type="entry name" value="Big_5"/>
    <property type="match status" value="1"/>
</dbReference>
<dbReference type="InterPro" id="IPR005323">
    <property type="entry name" value="CBM41_pullulanase"/>
</dbReference>
<keyword evidence="5 11" id="KW-0326">Glycosidase</keyword>
<dbReference type="Pfam" id="PF00128">
    <property type="entry name" value="Alpha-amylase"/>
    <property type="match status" value="2"/>
</dbReference>
<keyword evidence="12" id="KW-1185">Reference proteome</keyword>
<comment type="caution">
    <text evidence="11">The sequence shown here is derived from an EMBL/GenBank/DDBJ whole genome shotgun (WGS) entry which is preliminary data.</text>
</comment>
<dbReference type="InterPro" id="IPR008964">
    <property type="entry name" value="Invasin/intimin_cell_adhesion"/>
</dbReference>
<evidence type="ECO:0000313" key="11">
    <source>
        <dbReference type="EMBL" id="MBP1936759.1"/>
    </source>
</evidence>
<dbReference type="InterPro" id="IPR014756">
    <property type="entry name" value="Ig_E-set"/>
</dbReference>
<evidence type="ECO:0000256" key="1">
    <source>
        <dbReference type="ARBA" id="ARBA00008061"/>
    </source>
</evidence>
<dbReference type="CDD" id="cd02860">
    <property type="entry name" value="E_set_Pullulanase"/>
    <property type="match status" value="1"/>
</dbReference>
<dbReference type="Gene3D" id="2.60.40.10">
    <property type="entry name" value="Immunoglobulins"/>
    <property type="match status" value="1"/>
</dbReference>
<evidence type="ECO:0000256" key="2">
    <source>
        <dbReference type="ARBA" id="ARBA00022729"/>
    </source>
</evidence>
<feature type="domain" description="SLH" evidence="10">
    <location>
        <begin position="2462"/>
        <end position="2525"/>
    </location>
</feature>
<dbReference type="InterPro" id="IPR013783">
    <property type="entry name" value="Ig-like_fold"/>
</dbReference>
<comment type="similarity">
    <text evidence="1">Belongs to the glycosyl hydrolase 13 family.</text>
</comment>
<dbReference type="InterPro" id="IPR006047">
    <property type="entry name" value="GH13_cat_dom"/>
</dbReference>
<dbReference type="Pfam" id="PF03714">
    <property type="entry name" value="PUD"/>
    <property type="match status" value="2"/>
</dbReference>
<dbReference type="InterPro" id="IPR004193">
    <property type="entry name" value="Glyco_hydro_13_N"/>
</dbReference>
<dbReference type="NCBIfam" id="TIGR02104">
    <property type="entry name" value="pulA_typeI"/>
    <property type="match status" value="1"/>
</dbReference>
<keyword evidence="4" id="KW-0106">Calcium</keyword>
<dbReference type="InterPro" id="IPR013784">
    <property type="entry name" value="Carb-bd-like_fold"/>
</dbReference>
<dbReference type="Gene3D" id="2.60.40.1110">
    <property type="match status" value="2"/>
</dbReference>
<evidence type="ECO:0000256" key="6">
    <source>
        <dbReference type="ARBA" id="ARBA00023965"/>
    </source>
</evidence>
<evidence type="ECO:0000256" key="9">
    <source>
        <dbReference type="ARBA" id="ARBA00031076"/>
    </source>
</evidence>
<dbReference type="Gene3D" id="3.20.20.80">
    <property type="entry name" value="Glycosidases"/>
    <property type="match status" value="2"/>
</dbReference>
<dbReference type="EMBL" id="JAGGKP010000002">
    <property type="protein sequence ID" value="MBP1936759.1"/>
    <property type="molecule type" value="Genomic_DNA"/>
</dbReference>
<dbReference type="Pfam" id="PF21653">
    <property type="entry name" value="pulA_all-beta"/>
    <property type="match status" value="1"/>
</dbReference>
<dbReference type="PANTHER" id="PTHR43002">
    <property type="entry name" value="GLYCOGEN DEBRANCHING ENZYME"/>
    <property type="match status" value="1"/>
</dbReference>
<gene>
    <name evidence="11" type="ORF">J2Z20_001640</name>
</gene>
<protein>
    <recommendedName>
        <fullName evidence="7">pullulanase</fullName>
        <ecNumber evidence="7">3.2.1.41</ecNumber>
    </recommendedName>
    <alternativeName>
        <fullName evidence="8">Alpha-dextrin endo-1,6-alpha-glucosidase</fullName>
    </alternativeName>
    <alternativeName>
        <fullName evidence="9">Pullulan 6-glucanohydrolase</fullName>
    </alternativeName>
</protein>
<dbReference type="RefSeq" id="WP_209847897.1">
    <property type="nucleotide sequence ID" value="NZ_CBCRVE010000003.1"/>
</dbReference>
<dbReference type="Pfam" id="PF02922">
    <property type="entry name" value="CBM_48"/>
    <property type="match status" value="1"/>
</dbReference>
<dbReference type="SUPFAM" id="SSF51445">
    <property type="entry name" value="(Trans)glycosidases"/>
    <property type="match status" value="2"/>
</dbReference>
<dbReference type="InterPro" id="IPR049117">
    <property type="entry name" value="pulA_all-beta"/>
</dbReference>
<dbReference type="SMART" id="SM00642">
    <property type="entry name" value="Aamy"/>
    <property type="match status" value="1"/>
</dbReference>
<evidence type="ECO:0000256" key="4">
    <source>
        <dbReference type="ARBA" id="ARBA00022837"/>
    </source>
</evidence>
<dbReference type="InterPro" id="IPR001119">
    <property type="entry name" value="SLH_dom"/>
</dbReference>
<dbReference type="PROSITE" id="PS51272">
    <property type="entry name" value="SLH"/>
    <property type="match status" value="3"/>
</dbReference>
<dbReference type="SMART" id="SM00635">
    <property type="entry name" value="BID_2"/>
    <property type="match status" value="2"/>
</dbReference>
<feature type="domain" description="SLH" evidence="10">
    <location>
        <begin position="2402"/>
        <end position="2461"/>
    </location>
</feature>
<reference evidence="11 12" key="1">
    <citation type="submission" date="2021-03" db="EMBL/GenBank/DDBJ databases">
        <title>Genomic Encyclopedia of Type Strains, Phase IV (KMG-IV): sequencing the most valuable type-strain genomes for metagenomic binning, comparative biology and taxonomic classification.</title>
        <authorList>
            <person name="Goeker M."/>
        </authorList>
    </citation>
    <scope>NUCLEOTIDE SEQUENCE [LARGE SCALE GENOMIC DNA]</scope>
    <source>
        <strain evidence="11 12">DSM 23491</strain>
    </source>
</reference>
<dbReference type="SUPFAM" id="SSF81296">
    <property type="entry name" value="E set domains"/>
    <property type="match status" value="1"/>
</dbReference>
<keyword evidence="3 11" id="KW-0378">Hydrolase</keyword>
<dbReference type="SUPFAM" id="SSF49452">
    <property type="entry name" value="Starch-binding domain-like"/>
    <property type="match status" value="2"/>
</dbReference>
<dbReference type="Gene3D" id="2.60.40.1180">
    <property type="entry name" value="Golgi alpha-mannosidase II"/>
    <property type="match status" value="2"/>
</dbReference>
<evidence type="ECO:0000256" key="8">
    <source>
        <dbReference type="ARBA" id="ARBA00029618"/>
    </source>
</evidence>
<evidence type="ECO:0000259" key="10">
    <source>
        <dbReference type="PROSITE" id="PS51272"/>
    </source>
</evidence>